<dbReference type="EMBL" id="UXSR01002116">
    <property type="protein sequence ID" value="VDD78703.1"/>
    <property type="molecule type" value="Genomic_DNA"/>
</dbReference>
<dbReference type="Proteomes" id="UP000267029">
    <property type="component" value="Unassembled WGS sequence"/>
</dbReference>
<organism evidence="2 3">
    <name type="scientific">Mesocestoides corti</name>
    <name type="common">Flatworm</name>
    <dbReference type="NCBI Taxonomy" id="53468"/>
    <lineage>
        <taxon>Eukaryota</taxon>
        <taxon>Metazoa</taxon>
        <taxon>Spiralia</taxon>
        <taxon>Lophotrochozoa</taxon>
        <taxon>Platyhelminthes</taxon>
        <taxon>Cestoda</taxon>
        <taxon>Eucestoda</taxon>
        <taxon>Cyclophyllidea</taxon>
        <taxon>Mesocestoididae</taxon>
        <taxon>Mesocestoides</taxon>
    </lineage>
</organism>
<accession>A0A0R3UCQ7</accession>
<evidence type="ECO:0000256" key="1">
    <source>
        <dbReference type="SAM" id="MobiDB-lite"/>
    </source>
</evidence>
<protein>
    <submittedName>
        <fullName evidence="2">Uncharacterized protein</fullName>
    </submittedName>
</protein>
<feature type="region of interest" description="Disordered" evidence="1">
    <location>
        <begin position="75"/>
        <end position="102"/>
    </location>
</feature>
<gene>
    <name evidence="2" type="ORF">MCOS_LOCUS4706</name>
</gene>
<reference evidence="2 3" key="1">
    <citation type="submission" date="2018-10" db="EMBL/GenBank/DDBJ databases">
        <authorList>
            <consortium name="Pathogen Informatics"/>
        </authorList>
    </citation>
    <scope>NUCLEOTIDE SEQUENCE [LARGE SCALE GENOMIC DNA]</scope>
</reference>
<name>A0A0R3UCQ7_MESCO</name>
<evidence type="ECO:0000313" key="3">
    <source>
        <dbReference type="Proteomes" id="UP000267029"/>
    </source>
</evidence>
<sequence>MVKYGGALRPYLEPSESLCIDVSVVVLARGDTCREWVLRSQAGLLSKQQCGANRRRSAKHIAPVATIHQLLALVNPRSDHERGETAPPTFKRPPRPPPPPPRRIAVEMSHVFNKTTIVRVCDSSSPSSSSSKMAAIYETFGGGDAVNRIDGGHRLIVLGVLATKPMFHHPRRERLHHVRVLGHIRAQSAPDDAEGANQVTCLSVSACDSLSALIGSLFRWGDPTSLAFPPPVSTLMKLLVSTFHNNHLHPSTSIHRL</sequence>
<keyword evidence="3" id="KW-1185">Reference proteome</keyword>
<proteinExistence type="predicted"/>
<evidence type="ECO:0000313" key="2">
    <source>
        <dbReference type="EMBL" id="VDD78703.1"/>
    </source>
</evidence>
<dbReference type="AlphaFoldDB" id="A0A0R3UCQ7"/>